<dbReference type="Proteomes" id="UP001237642">
    <property type="component" value="Unassembled WGS sequence"/>
</dbReference>
<accession>A0AAD8MR83</accession>
<evidence type="ECO:0000313" key="2">
    <source>
        <dbReference type="Proteomes" id="UP001237642"/>
    </source>
</evidence>
<keyword evidence="2" id="KW-1185">Reference proteome</keyword>
<gene>
    <name evidence="1" type="ORF">POM88_020191</name>
</gene>
<proteinExistence type="predicted"/>
<protein>
    <submittedName>
        <fullName evidence="1">Uncharacterized protein</fullName>
    </submittedName>
</protein>
<sequence length="145" mass="16738">MIRKGASSNRMDNCFHLSIASPTLEGSTQTEDKYIPYSAGKTLAQIKKEQNWFYDPTIKYESLRQCTVPRFAYCDDSATDWSDSSASSDSEIEPVIMTVEEAQTRKDKILAEARKEKPFPDHPRVSYQVLKQFEYVDPEFVNMYQ</sequence>
<comment type="caution">
    <text evidence="1">The sequence shown here is derived from an EMBL/GenBank/DDBJ whole genome shotgun (WGS) entry which is preliminary data.</text>
</comment>
<name>A0AAD8MR83_9APIA</name>
<reference evidence="1" key="1">
    <citation type="submission" date="2023-02" db="EMBL/GenBank/DDBJ databases">
        <title>Genome of toxic invasive species Heracleum sosnowskyi carries increased number of genes despite the absence of recent whole-genome duplications.</title>
        <authorList>
            <person name="Schelkunov M."/>
            <person name="Shtratnikova V."/>
            <person name="Makarenko M."/>
            <person name="Klepikova A."/>
            <person name="Omelchenko D."/>
            <person name="Novikova G."/>
            <person name="Obukhova E."/>
            <person name="Bogdanov V."/>
            <person name="Penin A."/>
            <person name="Logacheva M."/>
        </authorList>
    </citation>
    <scope>NUCLEOTIDE SEQUENCE</scope>
    <source>
        <strain evidence="1">Hsosn_3</strain>
        <tissue evidence="1">Leaf</tissue>
    </source>
</reference>
<dbReference type="AlphaFoldDB" id="A0AAD8MR83"/>
<organism evidence="1 2">
    <name type="scientific">Heracleum sosnowskyi</name>
    <dbReference type="NCBI Taxonomy" id="360622"/>
    <lineage>
        <taxon>Eukaryota</taxon>
        <taxon>Viridiplantae</taxon>
        <taxon>Streptophyta</taxon>
        <taxon>Embryophyta</taxon>
        <taxon>Tracheophyta</taxon>
        <taxon>Spermatophyta</taxon>
        <taxon>Magnoliopsida</taxon>
        <taxon>eudicotyledons</taxon>
        <taxon>Gunneridae</taxon>
        <taxon>Pentapetalae</taxon>
        <taxon>asterids</taxon>
        <taxon>campanulids</taxon>
        <taxon>Apiales</taxon>
        <taxon>Apiaceae</taxon>
        <taxon>Apioideae</taxon>
        <taxon>apioid superclade</taxon>
        <taxon>Tordylieae</taxon>
        <taxon>Tordyliinae</taxon>
        <taxon>Heracleum</taxon>
    </lineage>
</organism>
<dbReference type="EMBL" id="JAUIZM010000005">
    <property type="protein sequence ID" value="KAK1382456.1"/>
    <property type="molecule type" value="Genomic_DNA"/>
</dbReference>
<reference evidence="1" key="2">
    <citation type="submission" date="2023-05" db="EMBL/GenBank/DDBJ databases">
        <authorList>
            <person name="Schelkunov M.I."/>
        </authorList>
    </citation>
    <scope>NUCLEOTIDE SEQUENCE</scope>
    <source>
        <strain evidence="1">Hsosn_3</strain>
        <tissue evidence="1">Leaf</tissue>
    </source>
</reference>
<evidence type="ECO:0000313" key="1">
    <source>
        <dbReference type="EMBL" id="KAK1382456.1"/>
    </source>
</evidence>